<dbReference type="InterPro" id="IPR013083">
    <property type="entry name" value="Znf_RING/FYVE/PHD"/>
</dbReference>
<dbReference type="CDD" id="cd16647">
    <property type="entry name" value="mRING-HC-C3HC5_NEU1"/>
    <property type="match status" value="1"/>
</dbReference>
<evidence type="ECO:0000256" key="3">
    <source>
        <dbReference type="PROSITE-ProRule" id="PRU00175"/>
    </source>
</evidence>
<protein>
    <recommendedName>
        <fullName evidence="4">RING-type domain-containing protein</fullName>
    </recommendedName>
</protein>
<dbReference type="Pfam" id="PF13920">
    <property type="entry name" value="zf-C3HC4_3"/>
    <property type="match status" value="1"/>
</dbReference>
<keyword evidence="2" id="KW-0862">Zinc</keyword>
<proteinExistence type="predicted"/>
<dbReference type="GO" id="GO:0008270">
    <property type="term" value="F:zinc ion binding"/>
    <property type="evidence" value="ECO:0007669"/>
    <property type="project" value="UniProtKB-KW"/>
</dbReference>
<feature type="domain" description="RING-type" evidence="4">
    <location>
        <begin position="128"/>
        <end position="168"/>
    </location>
</feature>
<keyword evidence="1 3" id="KW-0479">Metal-binding</keyword>
<evidence type="ECO:0000256" key="1">
    <source>
        <dbReference type="ARBA" id="ARBA00022771"/>
    </source>
</evidence>
<dbReference type="AlphaFoldDB" id="A0A2A2L8B9"/>
<dbReference type="InterPro" id="IPR045194">
    <property type="entry name" value="MGRN1/RNF157-like"/>
</dbReference>
<keyword evidence="1 3" id="KW-0863">Zinc-finger</keyword>
<dbReference type="STRING" id="2018661.A0A2A2L8B9"/>
<organism evidence="5 6">
    <name type="scientific">Diploscapter pachys</name>
    <dbReference type="NCBI Taxonomy" id="2018661"/>
    <lineage>
        <taxon>Eukaryota</taxon>
        <taxon>Metazoa</taxon>
        <taxon>Ecdysozoa</taxon>
        <taxon>Nematoda</taxon>
        <taxon>Chromadorea</taxon>
        <taxon>Rhabditida</taxon>
        <taxon>Rhabditina</taxon>
        <taxon>Rhabditomorpha</taxon>
        <taxon>Rhabditoidea</taxon>
        <taxon>Rhabditidae</taxon>
        <taxon>Diploscapter</taxon>
    </lineage>
</organism>
<name>A0A2A2L8B9_9BILA</name>
<evidence type="ECO:0000313" key="5">
    <source>
        <dbReference type="EMBL" id="PAV82287.1"/>
    </source>
</evidence>
<dbReference type="EMBL" id="LIAE01007071">
    <property type="protein sequence ID" value="PAV82287.1"/>
    <property type="molecule type" value="Genomic_DNA"/>
</dbReference>
<dbReference type="FunFam" id="3.30.40.10:FF:000056">
    <property type="entry name" value="Putative E3 ubiquitin-protein ligase NEURL1B"/>
    <property type="match status" value="1"/>
</dbReference>
<dbReference type="OrthoDB" id="5876665at2759"/>
<reference evidence="5 6" key="1">
    <citation type="journal article" date="2017" name="Curr. Biol.">
        <title>Genome architecture and evolution of a unichromosomal asexual nematode.</title>
        <authorList>
            <person name="Fradin H."/>
            <person name="Zegar C."/>
            <person name="Gutwein M."/>
            <person name="Lucas J."/>
            <person name="Kovtun M."/>
            <person name="Corcoran D."/>
            <person name="Baugh L.R."/>
            <person name="Kiontke K."/>
            <person name="Gunsalus K."/>
            <person name="Fitch D.H."/>
            <person name="Piano F."/>
        </authorList>
    </citation>
    <scope>NUCLEOTIDE SEQUENCE [LARGE SCALE GENOMIC DNA]</scope>
    <source>
        <strain evidence="5">PF1309</strain>
    </source>
</reference>
<sequence>MLEPVSNCFLLSNYSYLKIKERFQFQAKMANQDDDTYVSVSSADFISVQPEGANVVGQDIPFPSFLLDLDRNTLMIVQMVWENPTMTTSEKIESINTICDKMPEEILKKYRKWRFGLRKKKTDDEDECIVCMSSPVETAIYTCGHMCMCFACGQMTMNSQNSKCPICRQPIKDIIRTFRS</sequence>
<dbReference type="SUPFAM" id="SSF57850">
    <property type="entry name" value="RING/U-box"/>
    <property type="match status" value="1"/>
</dbReference>
<dbReference type="Proteomes" id="UP000218231">
    <property type="component" value="Unassembled WGS sequence"/>
</dbReference>
<dbReference type="InterPro" id="IPR001841">
    <property type="entry name" value="Znf_RING"/>
</dbReference>
<evidence type="ECO:0000259" key="4">
    <source>
        <dbReference type="PROSITE" id="PS50089"/>
    </source>
</evidence>
<dbReference type="Gene3D" id="3.30.40.10">
    <property type="entry name" value="Zinc/RING finger domain, C3HC4 (zinc finger)"/>
    <property type="match status" value="1"/>
</dbReference>
<dbReference type="PANTHER" id="PTHR22996">
    <property type="entry name" value="MAHOGUNIN"/>
    <property type="match status" value="1"/>
</dbReference>
<comment type="caution">
    <text evidence="5">The sequence shown here is derived from an EMBL/GenBank/DDBJ whole genome shotgun (WGS) entry which is preliminary data.</text>
</comment>
<evidence type="ECO:0000313" key="6">
    <source>
        <dbReference type="Proteomes" id="UP000218231"/>
    </source>
</evidence>
<dbReference type="GO" id="GO:0061630">
    <property type="term" value="F:ubiquitin protein ligase activity"/>
    <property type="evidence" value="ECO:0007669"/>
    <property type="project" value="UniProtKB-EC"/>
</dbReference>
<gene>
    <name evidence="5" type="ORF">WR25_03182</name>
</gene>
<dbReference type="PROSITE" id="PS50089">
    <property type="entry name" value="ZF_RING_2"/>
    <property type="match status" value="1"/>
</dbReference>
<dbReference type="GO" id="GO:0016567">
    <property type="term" value="P:protein ubiquitination"/>
    <property type="evidence" value="ECO:0007669"/>
    <property type="project" value="TreeGrafter"/>
</dbReference>
<keyword evidence="6" id="KW-1185">Reference proteome</keyword>
<accession>A0A2A2L8B9</accession>
<evidence type="ECO:0000256" key="2">
    <source>
        <dbReference type="ARBA" id="ARBA00022833"/>
    </source>
</evidence>
<dbReference type="PANTHER" id="PTHR22996:SF0">
    <property type="entry name" value="RE60872P-RELATED"/>
    <property type="match status" value="1"/>
</dbReference>